<feature type="domain" description="ELMO" evidence="2">
    <location>
        <begin position="1200"/>
        <end position="1391"/>
    </location>
</feature>
<feature type="region of interest" description="Disordered" evidence="1">
    <location>
        <begin position="880"/>
        <end position="1030"/>
    </location>
</feature>
<gene>
    <name evidence="3" type="primary">elmoC</name>
    <name evidence="3" type="ORF">AK812_SmicGene33598</name>
</gene>
<evidence type="ECO:0000259" key="2">
    <source>
        <dbReference type="PROSITE" id="PS51335"/>
    </source>
</evidence>
<evidence type="ECO:0000313" key="4">
    <source>
        <dbReference type="Proteomes" id="UP000186817"/>
    </source>
</evidence>
<feature type="compositionally biased region" description="Basic residues" evidence="1">
    <location>
        <begin position="283"/>
        <end position="295"/>
    </location>
</feature>
<dbReference type="Proteomes" id="UP000186817">
    <property type="component" value="Unassembled WGS sequence"/>
</dbReference>
<feature type="compositionally biased region" description="Gly residues" evidence="1">
    <location>
        <begin position="947"/>
        <end position="956"/>
    </location>
</feature>
<feature type="region of interest" description="Disordered" evidence="1">
    <location>
        <begin position="791"/>
        <end position="864"/>
    </location>
</feature>
<evidence type="ECO:0000313" key="3">
    <source>
        <dbReference type="EMBL" id="OLP85409.1"/>
    </source>
</evidence>
<feature type="compositionally biased region" description="Basic and acidic residues" evidence="1">
    <location>
        <begin position="154"/>
        <end position="177"/>
    </location>
</feature>
<feature type="compositionally biased region" description="Pro residues" evidence="1">
    <location>
        <begin position="113"/>
        <end position="123"/>
    </location>
</feature>
<accession>A0A1Q9CR56</accession>
<sequence>MYKADIGEPVDNCKDYCSLPADWKTGVGRGQAWLNFRSAAAAAELKQAWHGSRRFAFKGQDQSLQVVPSHQQGLQANLRRCTQPSHPQAKVLAEPPFVASSSKARGGSAAACPAPPVPVPAPTPSALTTVRPRPTGLTVPPASPQGPCPSTSGERSKASREKQERRPSDEGRSESLTKSKACPKGVDPQAKAEPERQETWQGDQEGEEAWREEEAQAYASNNEADEGQEEEADEDDMQEDDGEGGQDEAEEMEEQDEPDSEERSRSLSDTKSLTKAPASKPCRSQRRSPKRRKDRAAKGGAEDFDQVLAEERSRWAWETSNAKGSPEHCCLCNKPVPNLKYATELGVCKGHYRMLQAEERALASFSTSRQQSDPRAPTNNLFHLSAYLDVAEESALITDLYLGGGINQLTALIRLLVLKGHSLQDRWHGLTAPFMSFVLMEYAPFLALAFADVLDAENQRPDIAALRVRARAAMVNWSPSRRLTSLTGETLEQTLADAVSASQDISLPPEHMPVDSTLPPKRKKKKKATTAKDTAAGVGRLAAKGEMTYPQPDIVSSEIQERAAEELEAMDDRLDLTDDLDADDIIEDAVPLGPHRVWTFLTCEEVQTWAMASRTQARIYSKATLLGGQSVPPSWSFLQDPADLQHLDFLTKADLASLWDHGRDASNALGIVSTCAVFAGLRLELKQLLELMDKFQFYAGAACRSWPGTAATQDGMHLADHVAKEMTRQIEMSKYGLLSDAPCIHRSDLTWQSWFSHPIATPGRPTAHDFLWGCTSRTSFKALEEKVAEAILADQRTPPKEPELKIPEGPLLPPHSGYKKPPPMGPDGKPEHLDQPVAPGEDKTPVDENKQAPPRPHDRYGQEDGPVDLLELRATQRKLQLEKAEESNEFLAAKDAEGKSSAAQEIGKAADAESADSPGLDQSSRRGLSNAESAEEGMPRQAKSKTGSGGSGGPMGPGSNSGPKAEPSTAGNRNEFQEQPLPPPPPPEPRKVTMEEAQQGVYVPGQKRSAEPVELEVPDPGTCSAEEEERDDYDDIDIASDVGVEEDAPVPSTWGAAPVPSARSTLFGGLPPNHPGLQGVLALQSSIQATGWPLTLKTTLRKLAEQVPGLPAMHHPHPRWPHASLVDSFSLSACSKFHSALFEEAAAAALLQLHKEMTEGTVLANVEYAAALTEPAGAIRREALLSLKARANEKAQEAPELESLLQRLSATLVAAAQSRPCPAESIAGFGATSPRWRQLGFQSCDPRSDLRTGILALDCLVHMAERYPLATSQMVREAQSDGIDYPFAVASINITQHLARYLQLVKDGLGCSGMQSASPRVVHRFARLLASSRQRIESKELAIEPFCELHAAVMARLHSNWRARKQEDPSITVMHFGPIMEETLAAACAFCKQAPMETASEFRALASVSQEASAPPRAAAGEEESEDFAKLADSVQQTVQKFSETASIFGTYLHGAGVSKAQSVRMASAEPLLPDGQEDGVKGWCRRACTSLAKGLALVLAVVFVLVWIVQAIVWEYATIGCSPDRLKDYDYPGGGEDDAGGKKFNLVPMISLLAERKPMWYGDAFDVIPSNEASTVAGAPVGTWWRTTGPLFNTYMYEDVANSQPTVMMRRKLIRLGQCHVIERCDGSGDAYTISEGANYFANRFRKWLGMTQAMSYKIYKGDTLVAVAEETQNGFESISFRNITSRRELASSVLEGRHFHGQYDIWLVDAQKKDADLPAYVSSAATLLYAFFVMHQRGHKIKVDPNGPEGHGSHDGPSFLAATVENVTVANVPSEIVGSGLRAETENRVISERLAEQTRGD</sequence>
<feature type="compositionally biased region" description="Acidic residues" evidence="1">
    <location>
        <begin position="223"/>
        <end position="260"/>
    </location>
</feature>
<reference evidence="3 4" key="1">
    <citation type="submission" date="2016-02" db="EMBL/GenBank/DDBJ databases">
        <title>Genome analysis of coral dinoflagellate symbionts highlights evolutionary adaptations to a symbiotic lifestyle.</title>
        <authorList>
            <person name="Aranda M."/>
            <person name="Li Y."/>
            <person name="Liew Y.J."/>
            <person name="Baumgarten S."/>
            <person name="Simakov O."/>
            <person name="Wilson M."/>
            <person name="Piel J."/>
            <person name="Ashoor H."/>
            <person name="Bougouffa S."/>
            <person name="Bajic V.B."/>
            <person name="Ryu T."/>
            <person name="Ravasi T."/>
            <person name="Bayer T."/>
            <person name="Micklem G."/>
            <person name="Kim H."/>
            <person name="Bhak J."/>
            <person name="Lajeunesse T.C."/>
            <person name="Voolstra C.R."/>
        </authorList>
    </citation>
    <scope>NUCLEOTIDE SEQUENCE [LARGE SCALE GENOMIC DNA]</scope>
    <source>
        <strain evidence="3 4">CCMP2467</strain>
    </source>
</reference>
<feature type="compositionally biased region" description="Low complexity" evidence="1">
    <location>
        <begin position="99"/>
        <end position="112"/>
    </location>
</feature>
<dbReference type="InterPro" id="IPR050868">
    <property type="entry name" value="ELMO_domain-containing"/>
</dbReference>
<feature type="region of interest" description="Disordered" evidence="1">
    <location>
        <begin position="99"/>
        <end position="304"/>
    </location>
</feature>
<feature type="compositionally biased region" description="Polar residues" evidence="1">
    <location>
        <begin position="920"/>
        <end position="932"/>
    </location>
</feature>
<dbReference type="EMBL" id="LSRX01000978">
    <property type="protein sequence ID" value="OLP85409.1"/>
    <property type="molecule type" value="Genomic_DNA"/>
</dbReference>
<organism evidence="3 4">
    <name type="scientific">Symbiodinium microadriaticum</name>
    <name type="common">Dinoflagellate</name>
    <name type="synonym">Zooxanthella microadriatica</name>
    <dbReference type="NCBI Taxonomy" id="2951"/>
    <lineage>
        <taxon>Eukaryota</taxon>
        <taxon>Sar</taxon>
        <taxon>Alveolata</taxon>
        <taxon>Dinophyceae</taxon>
        <taxon>Suessiales</taxon>
        <taxon>Symbiodiniaceae</taxon>
        <taxon>Symbiodinium</taxon>
    </lineage>
</organism>
<dbReference type="PROSITE" id="PS51335">
    <property type="entry name" value="ELMO"/>
    <property type="match status" value="1"/>
</dbReference>
<keyword evidence="4" id="KW-1185">Reference proteome</keyword>
<dbReference type="Pfam" id="PF04727">
    <property type="entry name" value="ELMO_CED12"/>
    <property type="match status" value="1"/>
</dbReference>
<name>A0A1Q9CR56_SYMMI</name>
<proteinExistence type="predicted"/>
<dbReference type="InterPro" id="IPR006816">
    <property type="entry name" value="ELMO_dom"/>
</dbReference>
<dbReference type="OrthoDB" id="419528at2759"/>
<protein>
    <submittedName>
        <fullName evidence="3">ELMO domain-containing protein C</fullName>
    </submittedName>
</protein>
<feature type="compositionally biased region" description="Basic and acidic residues" evidence="1">
    <location>
        <begin position="828"/>
        <end position="862"/>
    </location>
</feature>
<feature type="region of interest" description="Disordered" evidence="1">
    <location>
        <begin position="503"/>
        <end position="533"/>
    </location>
</feature>
<feature type="compositionally biased region" description="Basic and acidic residues" evidence="1">
    <location>
        <begin position="880"/>
        <end position="898"/>
    </location>
</feature>
<dbReference type="PANTHER" id="PTHR12771">
    <property type="entry name" value="ENGULFMENT AND CELL MOTILITY"/>
    <property type="match status" value="1"/>
</dbReference>
<comment type="caution">
    <text evidence="3">The sequence shown here is derived from an EMBL/GenBank/DDBJ whole genome shotgun (WGS) entry which is preliminary data.</text>
</comment>
<feature type="compositionally biased region" description="Basic and acidic residues" evidence="1">
    <location>
        <begin position="797"/>
        <end position="806"/>
    </location>
</feature>
<feature type="compositionally biased region" description="Basic residues" evidence="1">
    <location>
        <begin position="520"/>
        <end position="529"/>
    </location>
</feature>
<evidence type="ECO:0000256" key="1">
    <source>
        <dbReference type="SAM" id="MobiDB-lite"/>
    </source>
</evidence>